<keyword evidence="1" id="KW-0677">Repeat</keyword>
<dbReference type="Proteomes" id="UP001238163">
    <property type="component" value="Unassembled WGS sequence"/>
</dbReference>
<comment type="caution">
    <text evidence="5">The sequence shown here is derived from an EMBL/GenBank/DDBJ whole genome shotgun (WGS) entry which is preliminary data.</text>
</comment>
<dbReference type="PROSITE" id="PS50088">
    <property type="entry name" value="ANK_REPEAT"/>
    <property type="match status" value="4"/>
</dbReference>
<evidence type="ECO:0000313" key="6">
    <source>
        <dbReference type="Proteomes" id="UP001238163"/>
    </source>
</evidence>
<dbReference type="SMART" id="SM00248">
    <property type="entry name" value="ANK"/>
    <property type="match status" value="8"/>
</dbReference>
<organism evidence="5 6">
    <name type="scientific">Oligosphaera ethanolica</name>
    <dbReference type="NCBI Taxonomy" id="760260"/>
    <lineage>
        <taxon>Bacteria</taxon>
        <taxon>Pseudomonadati</taxon>
        <taxon>Lentisphaerota</taxon>
        <taxon>Oligosphaeria</taxon>
        <taxon>Oligosphaerales</taxon>
        <taxon>Oligosphaeraceae</taxon>
        <taxon>Oligosphaera</taxon>
    </lineage>
</organism>
<evidence type="ECO:0000256" key="1">
    <source>
        <dbReference type="ARBA" id="ARBA00022737"/>
    </source>
</evidence>
<dbReference type="EMBL" id="JAUSVL010000001">
    <property type="protein sequence ID" value="MDQ0291394.1"/>
    <property type="molecule type" value="Genomic_DNA"/>
</dbReference>
<dbReference type="SUPFAM" id="SSF48403">
    <property type="entry name" value="Ankyrin repeat"/>
    <property type="match status" value="1"/>
</dbReference>
<dbReference type="InterPro" id="IPR026881">
    <property type="entry name" value="WYL_dom"/>
</dbReference>
<feature type="repeat" description="ANK" evidence="3">
    <location>
        <begin position="253"/>
        <end position="285"/>
    </location>
</feature>
<keyword evidence="6" id="KW-1185">Reference proteome</keyword>
<protein>
    <submittedName>
        <fullName evidence="5">Ankyrin repeat protein</fullName>
    </submittedName>
</protein>
<dbReference type="RefSeq" id="WP_307264126.1">
    <property type="nucleotide sequence ID" value="NZ_JAUSVL010000001.1"/>
</dbReference>
<dbReference type="InterPro" id="IPR002110">
    <property type="entry name" value="Ankyrin_rpt"/>
</dbReference>
<feature type="repeat" description="ANK" evidence="3">
    <location>
        <begin position="325"/>
        <end position="357"/>
    </location>
</feature>
<feature type="domain" description="WYL" evidence="4">
    <location>
        <begin position="24"/>
        <end position="89"/>
    </location>
</feature>
<gene>
    <name evidence="5" type="ORF">J3R75_003501</name>
</gene>
<evidence type="ECO:0000259" key="4">
    <source>
        <dbReference type="Pfam" id="PF13280"/>
    </source>
</evidence>
<dbReference type="InterPro" id="IPR036770">
    <property type="entry name" value="Ankyrin_rpt-contain_sf"/>
</dbReference>
<reference evidence="5" key="1">
    <citation type="submission" date="2023-07" db="EMBL/GenBank/DDBJ databases">
        <title>Genomic Encyclopedia of Type Strains, Phase IV (KMG-IV): sequencing the most valuable type-strain genomes for metagenomic binning, comparative biology and taxonomic classification.</title>
        <authorList>
            <person name="Goeker M."/>
        </authorList>
    </citation>
    <scope>NUCLEOTIDE SEQUENCE</scope>
    <source>
        <strain evidence="5">DSM 24202</strain>
    </source>
</reference>
<dbReference type="PANTHER" id="PTHR24126">
    <property type="entry name" value="ANKYRIN REPEAT, PH AND SEC7 DOMAIN CONTAINING PROTEIN SECG-RELATED"/>
    <property type="match status" value="1"/>
</dbReference>
<name>A0AAE3VJR0_9BACT</name>
<dbReference type="Gene3D" id="1.25.40.20">
    <property type="entry name" value="Ankyrin repeat-containing domain"/>
    <property type="match status" value="3"/>
</dbReference>
<accession>A0AAE3VJR0</accession>
<dbReference type="AlphaFoldDB" id="A0AAE3VJR0"/>
<proteinExistence type="predicted"/>
<dbReference type="PROSITE" id="PS50297">
    <property type="entry name" value="ANK_REP_REGION"/>
    <property type="match status" value="3"/>
</dbReference>
<dbReference type="Pfam" id="PF13280">
    <property type="entry name" value="WYL"/>
    <property type="match status" value="1"/>
</dbReference>
<evidence type="ECO:0000256" key="2">
    <source>
        <dbReference type="ARBA" id="ARBA00023043"/>
    </source>
</evidence>
<evidence type="ECO:0000256" key="3">
    <source>
        <dbReference type="PROSITE-ProRule" id="PRU00023"/>
    </source>
</evidence>
<sequence>MTYDGFFYRDSKRPHIPKAIPADIFKALWRGLKTCHIVRIDYSDDKGQVSHRKVLPEVIFSWSNQWYLAGYCYFRQQERHFRMDRISKAHCSEAKGRPRGIAEIYQERDLPPWEHGLIVYDQHDNAPGEDNTADRQLPRMCPDDAPSHCYDINATLSQVSACFLNDLAGVLKAIAAGADVNAEGKYGVSPLHVAASYSGLYVVKTLVKYGADVLAVDDVGRTILHAGAQGGDAAVVHFLLTPCRDLVNKTDNDGRTALYYAVRANSLAAVKTLVAAGADVELRPANKESLIMAAIKYNDELDDDAIPMVEYFIEQGVLVNIHDAQGRTALFHAVLRGNLPAVQLLLRHHAIPHFCDHTGRTPLLQAVLLEDDDIAMLLLEHGAPPDYAEENSGLAPILVKSISPELCECLLAHGANPDVVDNQGRCALVIHLTRPEILRVLLAHGANTQLRTSNGNTLLHDAVLSKHPCEIWQVLAPKMSWATSVNNDGVTPQMLAVQRGLLPLLPDILAKPSALKQRDYAGHSLLDYASDALSCCDERAVREEIRHLIRDAMAMAARRRMATRKAPQQ</sequence>
<feature type="repeat" description="ANK" evidence="3">
    <location>
        <begin position="186"/>
        <end position="218"/>
    </location>
</feature>
<dbReference type="Pfam" id="PF12796">
    <property type="entry name" value="Ank_2"/>
    <property type="match status" value="3"/>
</dbReference>
<evidence type="ECO:0000313" key="5">
    <source>
        <dbReference type="EMBL" id="MDQ0291394.1"/>
    </source>
</evidence>
<feature type="repeat" description="ANK" evidence="3">
    <location>
        <begin position="358"/>
        <end position="390"/>
    </location>
</feature>
<keyword evidence="2 3" id="KW-0040">ANK repeat</keyword>
<dbReference type="PROSITE" id="PS52050">
    <property type="entry name" value="WYL"/>
    <property type="match status" value="1"/>
</dbReference>